<dbReference type="GO" id="GO:0005506">
    <property type="term" value="F:iron ion binding"/>
    <property type="evidence" value="ECO:0007669"/>
    <property type="project" value="InterPro"/>
</dbReference>
<dbReference type="InterPro" id="IPR008953">
    <property type="entry name" value="Fe_hydrogenase_HydB"/>
</dbReference>
<dbReference type="AlphaFoldDB" id="A0A1R1MMI0"/>
<dbReference type="OrthoDB" id="5360755at2"/>
<evidence type="ECO:0000313" key="3">
    <source>
        <dbReference type="EMBL" id="OMH40963.1"/>
    </source>
</evidence>
<dbReference type="GO" id="GO:0008901">
    <property type="term" value="F:ferredoxin hydrogenase activity"/>
    <property type="evidence" value="ECO:0007669"/>
    <property type="project" value="InterPro"/>
</dbReference>
<protein>
    <submittedName>
        <fullName evidence="3">Iron hydrogenase</fullName>
    </submittedName>
</protein>
<organism evidence="3 4">
    <name type="scientific">Desulfurobacterium indicum</name>
    <dbReference type="NCBI Taxonomy" id="1914305"/>
    <lineage>
        <taxon>Bacteria</taxon>
        <taxon>Pseudomonadati</taxon>
        <taxon>Aquificota</taxon>
        <taxon>Aquificia</taxon>
        <taxon>Desulfurobacteriales</taxon>
        <taxon>Desulfurobacteriaceae</taxon>
        <taxon>Desulfurobacterium</taxon>
    </lineage>
</organism>
<dbReference type="STRING" id="1914305.BLW93_02670"/>
<dbReference type="GO" id="GO:0009055">
    <property type="term" value="F:electron transfer activity"/>
    <property type="evidence" value="ECO:0007669"/>
    <property type="project" value="InterPro"/>
</dbReference>
<keyword evidence="4" id="KW-1185">Reference proteome</keyword>
<comment type="caution">
    <text evidence="3">The sequence shown here is derived from an EMBL/GenBank/DDBJ whole genome shotgun (WGS) entry which is preliminary data.</text>
</comment>
<dbReference type="GO" id="GO:0051536">
    <property type="term" value="F:iron-sulfur cluster binding"/>
    <property type="evidence" value="ECO:0007669"/>
    <property type="project" value="InterPro"/>
</dbReference>
<dbReference type="RefSeq" id="WP_076712573.1">
    <property type="nucleotide sequence ID" value="NZ_MOEN01000006.1"/>
</dbReference>
<name>A0A1R1MMI0_9BACT</name>
<dbReference type="Proteomes" id="UP000187408">
    <property type="component" value="Unassembled WGS sequence"/>
</dbReference>
<reference evidence="3 4" key="1">
    <citation type="submission" date="2016-10" db="EMBL/GenBank/DDBJ databases">
        <title>Genome sequence of a sulfur-reducing bacterium Desulfurobacterium indicum K6013.</title>
        <authorList>
            <person name="Cao J."/>
            <person name="Shao Z."/>
            <person name="Alain K."/>
            <person name="Jebbar M."/>
        </authorList>
    </citation>
    <scope>NUCLEOTIDE SEQUENCE [LARGE SCALE GENOMIC DNA]</scope>
    <source>
        <strain evidence="3 4">K6013</strain>
    </source>
</reference>
<dbReference type="Pfam" id="PF02256">
    <property type="entry name" value="Fe_hyd_SSU"/>
    <property type="match status" value="1"/>
</dbReference>
<dbReference type="SMART" id="SM00902">
    <property type="entry name" value="Fe_hyd_SSU"/>
    <property type="match status" value="1"/>
</dbReference>
<keyword evidence="1" id="KW-0472">Membrane</keyword>
<proteinExistence type="predicted"/>
<feature type="domain" description="Iron hydrogenase small subunit" evidence="2">
    <location>
        <begin position="45"/>
        <end position="103"/>
    </location>
</feature>
<dbReference type="SUPFAM" id="SSF48674">
    <property type="entry name" value="Fe-only hydrogenase smaller subunit"/>
    <property type="match status" value="1"/>
</dbReference>
<dbReference type="GO" id="GO:0042597">
    <property type="term" value="C:periplasmic space"/>
    <property type="evidence" value="ECO:0007669"/>
    <property type="project" value="InterPro"/>
</dbReference>
<dbReference type="InterPro" id="IPR036991">
    <property type="entry name" value="Fe_hydrogenase_ssu_sf"/>
</dbReference>
<keyword evidence="1" id="KW-1133">Transmembrane helix</keyword>
<evidence type="ECO:0000313" key="4">
    <source>
        <dbReference type="Proteomes" id="UP000187408"/>
    </source>
</evidence>
<dbReference type="Gene3D" id="4.10.260.20">
    <property type="entry name" value="Iron hydrogenase, small subunit"/>
    <property type="match status" value="1"/>
</dbReference>
<keyword evidence="1" id="KW-0812">Transmembrane</keyword>
<gene>
    <name evidence="3" type="ORF">BLW93_02670</name>
</gene>
<dbReference type="EMBL" id="MOEN01000006">
    <property type="protein sequence ID" value="OMH40963.1"/>
    <property type="molecule type" value="Genomic_DNA"/>
</dbReference>
<evidence type="ECO:0000256" key="1">
    <source>
        <dbReference type="SAM" id="Phobius"/>
    </source>
</evidence>
<accession>A0A1R1MMI0</accession>
<dbReference type="InterPro" id="IPR003149">
    <property type="entry name" value="Fe_hydrogenase_ssu"/>
</dbReference>
<evidence type="ECO:0000259" key="2">
    <source>
        <dbReference type="SMART" id="SM00902"/>
    </source>
</evidence>
<feature type="transmembrane region" description="Helical" evidence="1">
    <location>
        <begin position="21"/>
        <end position="44"/>
    </location>
</feature>
<sequence>MKRLPYKYEEGPASMVVSRRGFLKVTGILAAFVAFGKAVIGYFYGKRHDYITSRQDGLYEDDKIHQREGLAASQENPTVKKYYEEFGEYPLSEKSHHLLHTHHYYERWQLAKAKGEVYHG</sequence>